<dbReference type="KEGG" id="jcu:105638814"/>
<keyword evidence="4" id="KW-0804">Transcription</keyword>
<dbReference type="GO" id="GO:0005634">
    <property type="term" value="C:nucleus"/>
    <property type="evidence" value="ECO:0007669"/>
    <property type="project" value="UniProtKB-SubCell"/>
</dbReference>
<protein>
    <recommendedName>
        <fullName evidence="6">MADS-box domain-containing protein</fullName>
    </recommendedName>
</protein>
<comment type="subcellular location">
    <subcellularLocation>
        <location evidence="1">Nucleus</location>
    </subcellularLocation>
</comment>
<reference evidence="7 8" key="1">
    <citation type="journal article" date="2014" name="PLoS ONE">
        <title>Global Analysis of Gene Expression Profiles in Physic Nut (Jatropha curcas L.) Seedlings Exposed to Salt Stress.</title>
        <authorList>
            <person name="Zhang L."/>
            <person name="Zhang C."/>
            <person name="Wu P."/>
            <person name="Chen Y."/>
            <person name="Li M."/>
            <person name="Jiang H."/>
            <person name="Wu G."/>
        </authorList>
    </citation>
    <scope>NUCLEOTIDE SEQUENCE [LARGE SCALE GENOMIC DNA]</scope>
    <source>
        <strain evidence="8">cv. GZQX0401</strain>
        <tissue evidence="7">Young leaves</tissue>
    </source>
</reference>
<keyword evidence="8" id="KW-1185">Reference proteome</keyword>
<dbReference type="AlphaFoldDB" id="A0A067KDA6"/>
<feature type="domain" description="MADS-box" evidence="6">
    <location>
        <begin position="1"/>
        <end position="47"/>
    </location>
</feature>
<dbReference type="PROSITE" id="PS50066">
    <property type="entry name" value="MADS_BOX_2"/>
    <property type="match status" value="1"/>
</dbReference>
<dbReference type="Proteomes" id="UP000027138">
    <property type="component" value="Unassembled WGS sequence"/>
</dbReference>
<proteinExistence type="predicted"/>
<dbReference type="PANTHER" id="PTHR11945:SF176">
    <property type="entry name" value="MADS-BOX TRANSCRIPTION FACTOR FAMILY PROTEIN"/>
    <property type="match status" value="1"/>
</dbReference>
<gene>
    <name evidence="7" type="ORF">JCGZ_13044</name>
</gene>
<dbReference type="PANTHER" id="PTHR11945">
    <property type="entry name" value="MADS BOX PROTEIN"/>
    <property type="match status" value="1"/>
</dbReference>
<evidence type="ECO:0000313" key="7">
    <source>
        <dbReference type="EMBL" id="KDP33013.1"/>
    </source>
</evidence>
<dbReference type="Pfam" id="PF00319">
    <property type="entry name" value="SRF-TF"/>
    <property type="match status" value="1"/>
</dbReference>
<dbReference type="GO" id="GO:0046983">
    <property type="term" value="F:protein dimerization activity"/>
    <property type="evidence" value="ECO:0007669"/>
    <property type="project" value="InterPro"/>
</dbReference>
<keyword evidence="5" id="KW-0539">Nucleus</keyword>
<dbReference type="InterPro" id="IPR002100">
    <property type="entry name" value="TF_MADSbox"/>
</dbReference>
<evidence type="ECO:0000256" key="4">
    <source>
        <dbReference type="ARBA" id="ARBA00023163"/>
    </source>
</evidence>
<dbReference type="GO" id="GO:0000981">
    <property type="term" value="F:DNA-binding transcription factor activity, RNA polymerase II-specific"/>
    <property type="evidence" value="ECO:0007669"/>
    <property type="project" value="TreeGrafter"/>
</dbReference>
<dbReference type="Gene3D" id="3.40.1810.10">
    <property type="entry name" value="Transcription factor, MADS-box"/>
    <property type="match status" value="1"/>
</dbReference>
<accession>A0A067KDA6</accession>
<dbReference type="GO" id="GO:0000978">
    <property type="term" value="F:RNA polymerase II cis-regulatory region sequence-specific DNA binding"/>
    <property type="evidence" value="ECO:0007669"/>
    <property type="project" value="TreeGrafter"/>
</dbReference>
<dbReference type="EMBL" id="KK914568">
    <property type="protein sequence ID" value="KDP33013.1"/>
    <property type="molecule type" value="Genomic_DNA"/>
</dbReference>
<evidence type="ECO:0000256" key="3">
    <source>
        <dbReference type="ARBA" id="ARBA00023125"/>
    </source>
</evidence>
<sequence>MDTELRKDMIKKERALKISFRKRKKSLFKKGYELATLCGIDLCIIIFDPKQGDNKQVKPETWPADPLKVKHIIKKYKQKVQEKRHCQISDHSKNKLKKVNAQLTDLRKQISVTKYPPWNDRINNYSEDELKQLICELDAKLKSADDRIKMMKETDTNHMERSFFLEAQDHRSHGYSSGQQQSNILDVMPIDIQVPSYFQDGSLGYPHMLPLNPHFYGNWQPKMWNDIRNSSESVAAAQNNDTQFPQVSIPMCYGQASWKWEDVMCNNNVNPWLNYLAPAMQPMPAPFLQYPMMVGVLPEMLTSQNNGITDFLQMKEKDAGN</sequence>
<evidence type="ECO:0000313" key="8">
    <source>
        <dbReference type="Proteomes" id="UP000027138"/>
    </source>
</evidence>
<dbReference type="InterPro" id="IPR036879">
    <property type="entry name" value="TF_MADSbox_sf"/>
</dbReference>
<dbReference type="SMART" id="SM00432">
    <property type="entry name" value="MADS"/>
    <property type="match status" value="1"/>
</dbReference>
<evidence type="ECO:0000256" key="5">
    <source>
        <dbReference type="ARBA" id="ARBA00023242"/>
    </source>
</evidence>
<dbReference type="SUPFAM" id="SSF55455">
    <property type="entry name" value="SRF-like"/>
    <property type="match status" value="1"/>
</dbReference>
<dbReference type="OrthoDB" id="1161391at2759"/>
<evidence type="ECO:0000256" key="2">
    <source>
        <dbReference type="ARBA" id="ARBA00023015"/>
    </source>
</evidence>
<keyword evidence="2" id="KW-0805">Transcription regulation</keyword>
<organism evidence="7 8">
    <name type="scientific">Jatropha curcas</name>
    <name type="common">Barbados nut</name>
    <dbReference type="NCBI Taxonomy" id="180498"/>
    <lineage>
        <taxon>Eukaryota</taxon>
        <taxon>Viridiplantae</taxon>
        <taxon>Streptophyta</taxon>
        <taxon>Embryophyta</taxon>
        <taxon>Tracheophyta</taxon>
        <taxon>Spermatophyta</taxon>
        <taxon>Magnoliopsida</taxon>
        <taxon>eudicotyledons</taxon>
        <taxon>Gunneridae</taxon>
        <taxon>Pentapetalae</taxon>
        <taxon>rosids</taxon>
        <taxon>fabids</taxon>
        <taxon>Malpighiales</taxon>
        <taxon>Euphorbiaceae</taxon>
        <taxon>Crotonoideae</taxon>
        <taxon>Jatropheae</taxon>
        <taxon>Jatropha</taxon>
    </lineage>
</organism>
<evidence type="ECO:0000256" key="1">
    <source>
        <dbReference type="ARBA" id="ARBA00004123"/>
    </source>
</evidence>
<keyword evidence="3" id="KW-0238">DNA-binding</keyword>
<name>A0A067KDA6_JATCU</name>
<evidence type="ECO:0000259" key="6">
    <source>
        <dbReference type="PROSITE" id="PS50066"/>
    </source>
</evidence>